<evidence type="ECO:0000313" key="1">
    <source>
        <dbReference type="EMBL" id="KUL25822.1"/>
    </source>
</evidence>
<keyword evidence="2" id="KW-1185">Reference proteome</keyword>
<proteinExistence type="predicted"/>
<evidence type="ECO:0000313" key="2">
    <source>
        <dbReference type="Proteomes" id="UP000053244"/>
    </source>
</evidence>
<comment type="caution">
    <text evidence="1">The sequence shown here is derived from an EMBL/GenBank/DDBJ whole genome shotgun (WGS) entry which is preliminary data.</text>
</comment>
<gene>
    <name evidence="1" type="ORF">ADL15_39635</name>
</gene>
<dbReference type="AlphaFoldDB" id="A0A124G8G7"/>
<dbReference type="Proteomes" id="UP000053244">
    <property type="component" value="Unassembled WGS sequence"/>
</dbReference>
<sequence length="77" mass="8347">MPHLAALDIDRVRRFICGNTTCGARTFVEHVDGLTRRRLRSTDGLRQTLTSIGLALAGRSGPAVGVVEQDRIVCIGE</sequence>
<accession>A0A124G8G7</accession>
<dbReference type="EMBL" id="LLZH01000310">
    <property type="protein sequence ID" value="KUL25822.1"/>
    <property type="molecule type" value="Genomic_DNA"/>
</dbReference>
<reference evidence="1 2" key="1">
    <citation type="submission" date="2015-10" db="EMBL/GenBank/DDBJ databases">
        <authorList>
            <person name="Gilbert D.G."/>
        </authorList>
    </citation>
    <scope>NUCLEOTIDE SEQUENCE [LARGE SCALE GENOMIC DNA]</scope>
    <source>
        <strain evidence="1 2">NRRL B-16712</strain>
    </source>
</reference>
<organism evidence="1 2">
    <name type="scientific">Actinoplanes awajinensis subsp. mycoplanecinus</name>
    <dbReference type="NCBI Taxonomy" id="135947"/>
    <lineage>
        <taxon>Bacteria</taxon>
        <taxon>Bacillati</taxon>
        <taxon>Actinomycetota</taxon>
        <taxon>Actinomycetes</taxon>
        <taxon>Micromonosporales</taxon>
        <taxon>Micromonosporaceae</taxon>
        <taxon>Actinoplanes</taxon>
    </lineage>
</organism>
<protein>
    <submittedName>
        <fullName evidence="1">Uncharacterized protein</fullName>
    </submittedName>
</protein>
<name>A0A124G8G7_9ACTN</name>